<name>A0A0H2RFQ2_9AGAM</name>
<gene>
    <name evidence="3" type="ORF">SCHPADRAFT_800300</name>
</gene>
<dbReference type="InterPro" id="IPR027417">
    <property type="entry name" value="P-loop_NTPase"/>
</dbReference>
<dbReference type="InterPro" id="IPR056884">
    <property type="entry name" value="NPHP3-like_N"/>
</dbReference>
<evidence type="ECO:0000313" key="3">
    <source>
        <dbReference type="EMBL" id="KLO10639.1"/>
    </source>
</evidence>
<sequence length="173" mass="19423">CFPGTRVALLKELLEWATNLDTTASNIFWLSGLPQTGKSSIAMSFADWANEEGALGGGLFFRETEEKVHNLLSAIVNELASFNISIRESIVEALEKDENLMDKELEVQFRKLIVEPLRLANLNSSKVQKPILLVVDVLDRCEEEEAVELLKLFLTHLSGHDHSHVRILITSRP</sequence>
<protein>
    <recommendedName>
        <fullName evidence="2">Nephrocystin 3-like N-terminal domain-containing protein</fullName>
    </recommendedName>
</protein>
<evidence type="ECO:0000256" key="1">
    <source>
        <dbReference type="ARBA" id="ARBA00022737"/>
    </source>
</evidence>
<feature type="domain" description="Nephrocystin 3-like N-terminal" evidence="2">
    <location>
        <begin position="12"/>
        <end position="172"/>
    </location>
</feature>
<dbReference type="EMBL" id="KQ086021">
    <property type="protein sequence ID" value="KLO10639.1"/>
    <property type="molecule type" value="Genomic_DNA"/>
</dbReference>
<accession>A0A0H2RFQ2</accession>
<organism evidence="3 4">
    <name type="scientific">Schizopora paradoxa</name>
    <dbReference type="NCBI Taxonomy" id="27342"/>
    <lineage>
        <taxon>Eukaryota</taxon>
        <taxon>Fungi</taxon>
        <taxon>Dikarya</taxon>
        <taxon>Basidiomycota</taxon>
        <taxon>Agaricomycotina</taxon>
        <taxon>Agaricomycetes</taxon>
        <taxon>Hymenochaetales</taxon>
        <taxon>Schizoporaceae</taxon>
        <taxon>Schizopora</taxon>
    </lineage>
</organism>
<proteinExistence type="predicted"/>
<dbReference type="Proteomes" id="UP000053477">
    <property type="component" value="Unassembled WGS sequence"/>
</dbReference>
<dbReference type="SUPFAM" id="SSF52540">
    <property type="entry name" value="P-loop containing nucleoside triphosphate hydrolases"/>
    <property type="match status" value="1"/>
</dbReference>
<feature type="non-terminal residue" evidence="3">
    <location>
        <position position="173"/>
    </location>
</feature>
<evidence type="ECO:0000259" key="2">
    <source>
        <dbReference type="Pfam" id="PF24883"/>
    </source>
</evidence>
<dbReference type="Gene3D" id="3.40.50.300">
    <property type="entry name" value="P-loop containing nucleotide triphosphate hydrolases"/>
    <property type="match status" value="1"/>
</dbReference>
<reference evidence="3 4" key="1">
    <citation type="submission" date="2015-04" db="EMBL/GenBank/DDBJ databases">
        <title>Complete genome sequence of Schizopora paradoxa KUC8140, a cosmopolitan wood degrader in East Asia.</title>
        <authorList>
            <consortium name="DOE Joint Genome Institute"/>
            <person name="Min B."/>
            <person name="Park H."/>
            <person name="Jang Y."/>
            <person name="Kim J.-J."/>
            <person name="Kim K.H."/>
            <person name="Pangilinan J."/>
            <person name="Lipzen A."/>
            <person name="Riley R."/>
            <person name="Grigoriev I.V."/>
            <person name="Spatafora J.W."/>
            <person name="Choi I.-G."/>
        </authorList>
    </citation>
    <scope>NUCLEOTIDE SEQUENCE [LARGE SCALE GENOMIC DNA]</scope>
    <source>
        <strain evidence="3 4">KUC8140</strain>
    </source>
</reference>
<keyword evidence="1" id="KW-0677">Repeat</keyword>
<evidence type="ECO:0000313" key="4">
    <source>
        <dbReference type="Proteomes" id="UP000053477"/>
    </source>
</evidence>
<dbReference type="InParanoid" id="A0A0H2RFQ2"/>
<dbReference type="Pfam" id="PF24883">
    <property type="entry name" value="NPHP3_N"/>
    <property type="match status" value="1"/>
</dbReference>
<dbReference type="AlphaFoldDB" id="A0A0H2RFQ2"/>
<feature type="non-terminal residue" evidence="3">
    <location>
        <position position="1"/>
    </location>
</feature>
<dbReference type="STRING" id="27342.A0A0H2RFQ2"/>
<keyword evidence="4" id="KW-1185">Reference proteome</keyword>
<dbReference type="OrthoDB" id="5106486at2759"/>